<organism evidence="1 2">
    <name type="scientific">Dioscorea alata</name>
    <name type="common">Purple yam</name>
    <dbReference type="NCBI Taxonomy" id="55571"/>
    <lineage>
        <taxon>Eukaryota</taxon>
        <taxon>Viridiplantae</taxon>
        <taxon>Streptophyta</taxon>
        <taxon>Embryophyta</taxon>
        <taxon>Tracheophyta</taxon>
        <taxon>Spermatophyta</taxon>
        <taxon>Magnoliopsida</taxon>
        <taxon>Liliopsida</taxon>
        <taxon>Dioscoreales</taxon>
        <taxon>Dioscoreaceae</taxon>
        <taxon>Dioscorea</taxon>
    </lineage>
</organism>
<gene>
    <name evidence="1" type="ORF">IHE45_05G190600</name>
</gene>
<keyword evidence="1" id="KW-0012">Acyltransferase</keyword>
<evidence type="ECO:0000313" key="1">
    <source>
        <dbReference type="EMBL" id="KAH7683543.1"/>
    </source>
</evidence>
<dbReference type="Proteomes" id="UP000827976">
    <property type="component" value="Chromosome 5"/>
</dbReference>
<proteinExistence type="predicted"/>
<accession>A0ACB7W7W0</accession>
<comment type="caution">
    <text evidence="1">The sequence shown here is derived from an EMBL/GenBank/DDBJ whole genome shotgun (WGS) entry which is preliminary data.</text>
</comment>
<keyword evidence="1" id="KW-0808">Transferase</keyword>
<evidence type="ECO:0000313" key="2">
    <source>
        <dbReference type="Proteomes" id="UP000827976"/>
    </source>
</evidence>
<sequence length="273" mass="32347">MPKKTPLKLGSRAMCQWCDEKLHPVEIIASRKVSDEYEYYVHYTEFDKRLDEWVKLERLNFDFEKIDSDQKVEKETKSLKMMTRLQRKKLDMTHAEGCSGSKNDIIQKKDHEDFKPGSLPEHEKVKNIAKIELGRFEMETWYFSPFPPEYNECEKLYFCEFCLNYMEKKEQLLRHMKKCQLKHPPGNEIYRSGTLSMFEVDGMKNKMYSQNLCSISKLFIEHKTADIEVGGFLFYVLCECDDRGCHIVAYFSKHTNSQRSRAKQGPRSGHFLI</sequence>
<name>A0ACB7W7W0_DIOAL</name>
<keyword evidence="2" id="KW-1185">Reference proteome</keyword>
<dbReference type="EMBL" id="CM037015">
    <property type="protein sequence ID" value="KAH7683543.1"/>
    <property type="molecule type" value="Genomic_DNA"/>
</dbReference>
<protein>
    <submittedName>
        <fullName evidence="1">Histone acetyltransferase protein</fullName>
        <ecNumber evidence="1">2.3.1.48</ecNumber>
    </submittedName>
</protein>
<reference evidence="2" key="1">
    <citation type="journal article" date="2022" name="Nat. Commun.">
        <title>Chromosome evolution and the genetic basis of agronomically important traits in greater yam.</title>
        <authorList>
            <person name="Bredeson J.V."/>
            <person name="Lyons J.B."/>
            <person name="Oniyinde I.O."/>
            <person name="Okereke N.R."/>
            <person name="Kolade O."/>
            <person name="Nnabue I."/>
            <person name="Nwadili C.O."/>
            <person name="Hribova E."/>
            <person name="Parker M."/>
            <person name="Nwogha J."/>
            <person name="Shu S."/>
            <person name="Carlson J."/>
            <person name="Kariba R."/>
            <person name="Muthemba S."/>
            <person name="Knop K."/>
            <person name="Barton G.J."/>
            <person name="Sherwood A.V."/>
            <person name="Lopez-Montes A."/>
            <person name="Asiedu R."/>
            <person name="Jamnadass R."/>
            <person name="Muchugi A."/>
            <person name="Goodstein D."/>
            <person name="Egesi C.N."/>
            <person name="Featherston J."/>
            <person name="Asfaw A."/>
            <person name="Simpson G.G."/>
            <person name="Dolezel J."/>
            <person name="Hendre P.S."/>
            <person name="Van Deynze A."/>
            <person name="Kumar P.L."/>
            <person name="Obidiegwu J.E."/>
            <person name="Bhattacharjee R."/>
            <person name="Rokhsar D.S."/>
        </authorList>
    </citation>
    <scope>NUCLEOTIDE SEQUENCE [LARGE SCALE GENOMIC DNA]</scope>
    <source>
        <strain evidence="2">cv. TDa95/00328</strain>
    </source>
</reference>
<dbReference type="EC" id="2.3.1.48" evidence="1"/>